<dbReference type="PROSITE" id="PS00101">
    <property type="entry name" value="HEXAPEP_TRANSFERASES"/>
    <property type="match status" value="1"/>
</dbReference>
<evidence type="ECO:0000256" key="2">
    <source>
        <dbReference type="ARBA" id="ARBA00022737"/>
    </source>
</evidence>
<evidence type="ECO:0000313" key="4">
    <source>
        <dbReference type="EMBL" id="CAG74343.1"/>
    </source>
</evidence>
<dbReference type="HOGENOM" id="CLU_051638_7_0_6"/>
<dbReference type="KEGG" id="eca:ECA1433"/>
<dbReference type="Pfam" id="PF00132">
    <property type="entry name" value="Hexapep"/>
    <property type="match status" value="1"/>
</dbReference>
<dbReference type="InterPro" id="IPR051159">
    <property type="entry name" value="Hexapeptide_acetyltransf"/>
</dbReference>
<organism evidence="4 5">
    <name type="scientific">Pectobacterium atrosepticum (strain SCRI 1043 / ATCC BAA-672)</name>
    <name type="common">Erwinia carotovora subsp. atroseptica</name>
    <dbReference type="NCBI Taxonomy" id="218491"/>
    <lineage>
        <taxon>Bacteria</taxon>
        <taxon>Pseudomonadati</taxon>
        <taxon>Pseudomonadota</taxon>
        <taxon>Gammaproteobacteria</taxon>
        <taxon>Enterobacterales</taxon>
        <taxon>Pectobacteriaceae</taxon>
        <taxon>Pectobacterium</taxon>
    </lineage>
</organism>
<dbReference type="eggNOG" id="COG0110">
    <property type="taxonomic scope" value="Bacteria"/>
</dbReference>
<dbReference type="InterPro" id="IPR001451">
    <property type="entry name" value="Hexapep"/>
</dbReference>
<dbReference type="AlphaFoldDB" id="Q6D792"/>
<dbReference type="RefSeq" id="WP_011093017.1">
    <property type="nucleotide sequence ID" value="NC_004547.2"/>
</dbReference>
<dbReference type="Proteomes" id="UP000007966">
    <property type="component" value="Chromosome"/>
</dbReference>
<dbReference type="PANTHER" id="PTHR23416">
    <property type="entry name" value="SIALIC ACID SYNTHASE-RELATED"/>
    <property type="match status" value="1"/>
</dbReference>
<reference evidence="4" key="1">
    <citation type="submission" date="2004-02" db="EMBL/GenBank/DDBJ databases">
        <title>The genome sequence of the enterobacterial phytopathogen Erwinia carotovora subsp. atroseptica SCRI1043 and functional genomic identification of novel virulence factors.</title>
        <authorList>
            <person name="Bell K.S."/>
            <person name="Sebaihia M."/>
            <person name="Pritchard L."/>
            <person name="Holden M."/>
            <person name="Hyman L.J."/>
            <person name="Holeva M.C."/>
            <person name="Thomson N.R."/>
            <person name="Bentley S.D."/>
            <person name="Churcher C."/>
            <person name="Mungall K."/>
            <person name="Atkin R."/>
            <person name="Bason N."/>
            <person name="Brooks K."/>
            <person name="Chillingworth T."/>
            <person name="Clark K."/>
            <person name="Doggett J."/>
            <person name="Fraser A."/>
            <person name="Hance Z."/>
            <person name="Hauser H."/>
            <person name="Jagels K."/>
            <person name="Moule S."/>
            <person name="Norbertczak H."/>
            <person name="Ormond D."/>
            <person name="Price C."/>
            <person name="Quail M.A."/>
            <person name="Sanders M."/>
            <person name="Walker D."/>
            <person name="Whitehead S."/>
            <person name="Salmond G.P.C."/>
            <person name="Birch P.R.J."/>
            <person name="Barrell B.G."/>
            <person name="Parkhill J."/>
            <person name="Toth I.K."/>
        </authorList>
    </citation>
    <scope>NUCLEOTIDE SEQUENCE</scope>
    <source>
        <strain evidence="4">SCRI1043</strain>
    </source>
</reference>
<sequence>MKLKNSYPVKTVLYFLALVMSDTLKTLKSYLRRAQFRANGIYIDKSAIIRSDDRGSITLNEGVRISHGVVVICTNEKAREGVSSQLVIGKGTTINEYSNIRASGGIIRIGENCMIAQFVSVVASNHVVNTEKLMIDESWDDKKNEITIGNDVWIGAGAVILPGVTIGDGAVVAAGSVVTKDVDAFTINAGVPCKKIKDRELFFKNINS</sequence>
<evidence type="ECO:0000256" key="3">
    <source>
        <dbReference type="ARBA" id="ARBA00023315"/>
    </source>
</evidence>
<dbReference type="STRING" id="218491.ECA1433"/>
<name>Q6D792_PECAS</name>
<keyword evidence="3 4" id="KW-0012">Acyltransferase</keyword>
<dbReference type="InterPro" id="IPR011004">
    <property type="entry name" value="Trimer_LpxA-like_sf"/>
</dbReference>
<dbReference type="EMBL" id="BX950851">
    <property type="protein sequence ID" value="CAG74343.1"/>
    <property type="molecule type" value="Genomic_DNA"/>
</dbReference>
<protein>
    <submittedName>
        <fullName evidence="4">Acyl transferase</fullName>
        <ecNumber evidence="4">2.3.1.-</ecNumber>
    </submittedName>
</protein>
<keyword evidence="2" id="KW-0677">Repeat</keyword>
<evidence type="ECO:0000313" key="5">
    <source>
        <dbReference type="Proteomes" id="UP000007966"/>
    </source>
</evidence>
<gene>
    <name evidence="4" type="ordered locus">ECA1433</name>
</gene>
<dbReference type="EC" id="2.3.1.-" evidence="4"/>
<keyword evidence="5" id="KW-1185">Reference proteome</keyword>
<dbReference type="Gene3D" id="2.160.10.10">
    <property type="entry name" value="Hexapeptide repeat proteins"/>
    <property type="match status" value="1"/>
</dbReference>
<evidence type="ECO:0000256" key="1">
    <source>
        <dbReference type="ARBA" id="ARBA00022679"/>
    </source>
</evidence>
<dbReference type="InterPro" id="IPR018357">
    <property type="entry name" value="Hexapep_transf_CS"/>
</dbReference>
<dbReference type="GO" id="GO:0016747">
    <property type="term" value="F:acyltransferase activity, transferring groups other than amino-acyl groups"/>
    <property type="evidence" value="ECO:0007669"/>
    <property type="project" value="UniProtKB-ARBA"/>
</dbReference>
<accession>Q6D792</accession>
<keyword evidence="1 4" id="KW-0808">Transferase</keyword>
<dbReference type="CDD" id="cd04647">
    <property type="entry name" value="LbH_MAT_like"/>
    <property type="match status" value="1"/>
</dbReference>
<dbReference type="SUPFAM" id="SSF51161">
    <property type="entry name" value="Trimeric LpxA-like enzymes"/>
    <property type="match status" value="1"/>
</dbReference>
<proteinExistence type="predicted"/>